<dbReference type="AlphaFoldDB" id="Q1QCN4"/>
<sequence length="331" mass="37597">MADLSLSIFMTINYQYKNIQSPTKITLTDEQSAGHGDHWRILTDDMSHDVPEWLQQMIEKAAMPKGLNTDVSAKDSCLLLSENQPCHINQVLAMKNGKPECFINAYPCVDSPYGLSCKIERMIVNDNSHDAVLRLRTTDGSIIYAFDQLYTANRHLYQRDTTYFVNFSAWAHEIKISEQNEVIKVEDQEAIRYHRAFNDIVAANDGKMPDDLQEQIKAWQPETKEQMAPVEINLGHMCAYLFGDTLGQEDEAWCQGQVLGKQETLFNGKTIILFDVVVLREQDADPFVMRIGALKTPDTASINVHDYVQANVWLQAAIYKENQQVAQSKAS</sequence>
<evidence type="ECO:0000313" key="2">
    <source>
        <dbReference type="Proteomes" id="UP000002425"/>
    </source>
</evidence>
<gene>
    <name evidence="1" type="ordered locus">Pcryo_0786</name>
</gene>
<organism evidence="1 2">
    <name type="scientific">Psychrobacter cryohalolentis (strain ATCC BAA-1226 / DSM 17306 / VKM B-2378 / K5)</name>
    <dbReference type="NCBI Taxonomy" id="335284"/>
    <lineage>
        <taxon>Bacteria</taxon>
        <taxon>Pseudomonadati</taxon>
        <taxon>Pseudomonadota</taxon>
        <taxon>Gammaproteobacteria</taxon>
        <taxon>Moraxellales</taxon>
        <taxon>Moraxellaceae</taxon>
        <taxon>Psychrobacter</taxon>
    </lineage>
</organism>
<dbReference type="HOGENOM" id="CLU_896103_0_0_6"/>
<reference evidence="1" key="1">
    <citation type="submission" date="2006-03" db="EMBL/GenBank/DDBJ databases">
        <title>Complete sequence of chromosome of Psychrobacter cryohalolentis K5.</title>
        <authorList>
            <consortium name="US DOE Joint Genome Institute"/>
            <person name="Copeland A."/>
            <person name="Lucas S."/>
            <person name="Lapidus A."/>
            <person name="Barry K."/>
            <person name="Detter J.C."/>
            <person name="Glavina del Rio T."/>
            <person name="Hammon N."/>
            <person name="Israni S."/>
            <person name="Dalin E."/>
            <person name="Tice H."/>
            <person name="Pitluck S."/>
            <person name="Brettin T."/>
            <person name="Bruce D."/>
            <person name="Han C."/>
            <person name="Tapia R."/>
            <person name="Sims D.R."/>
            <person name="Gilna P."/>
            <person name="Schmutz J."/>
            <person name="Larimer F."/>
            <person name="Land M."/>
            <person name="Hauser L."/>
            <person name="Kyrpides N."/>
            <person name="Kim E."/>
            <person name="Richardson P."/>
        </authorList>
    </citation>
    <scope>NUCLEOTIDE SEQUENCE</scope>
    <source>
        <strain evidence="1">K5</strain>
    </source>
</reference>
<keyword evidence="2" id="KW-1185">Reference proteome</keyword>
<proteinExistence type="predicted"/>
<evidence type="ECO:0000313" key="1">
    <source>
        <dbReference type="EMBL" id="ABE74569.1"/>
    </source>
</evidence>
<name>Q1QCN4_PSYCK</name>
<accession>Q1QCN4</accession>
<dbReference type="KEGG" id="pcr:Pcryo_0786"/>
<dbReference type="Proteomes" id="UP000002425">
    <property type="component" value="Chromosome"/>
</dbReference>
<dbReference type="eggNOG" id="ENOG502ZBXH">
    <property type="taxonomic scope" value="Bacteria"/>
</dbReference>
<protein>
    <submittedName>
        <fullName evidence="1">Uncharacterized protein</fullName>
    </submittedName>
</protein>
<dbReference type="EMBL" id="CP000323">
    <property type="protein sequence ID" value="ABE74569.1"/>
    <property type="molecule type" value="Genomic_DNA"/>
</dbReference>